<dbReference type="EMBL" id="KI271583">
    <property type="protein sequence ID" value="ERL66270.1"/>
    <property type="molecule type" value="Genomic_DNA"/>
</dbReference>
<dbReference type="Pfam" id="PF00692">
    <property type="entry name" value="dUTPase"/>
    <property type="match status" value="1"/>
</dbReference>
<dbReference type="InterPro" id="IPR036157">
    <property type="entry name" value="dUTPase-like_sf"/>
</dbReference>
<keyword evidence="8" id="KW-1185">Reference proteome</keyword>
<dbReference type="STRING" id="1231336.L248_1362"/>
<dbReference type="SUPFAM" id="SSF51283">
    <property type="entry name" value="dUTPase-like"/>
    <property type="match status" value="1"/>
</dbReference>
<dbReference type="eggNOG" id="COG0756">
    <property type="taxonomic scope" value="Bacteria"/>
</dbReference>
<dbReference type="Proteomes" id="UP000030647">
    <property type="component" value="Unassembled WGS sequence"/>
</dbReference>
<dbReference type="GO" id="GO:0046081">
    <property type="term" value="P:dUTP catabolic process"/>
    <property type="evidence" value="ECO:0007669"/>
    <property type="project" value="InterPro"/>
</dbReference>
<keyword evidence="4" id="KW-0546">Nucleotide metabolism</keyword>
<keyword evidence="3" id="KW-0378">Hydrolase</keyword>
<feature type="domain" description="dUTPase-like" evidence="6">
    <location>
        <begin position="81"/>
        <end position="185"/>
    </location>
</feature>
<name>U4TS45_9LACO</name>
<organism evidence="7 8">
    <name type="scientific">Schleiferilactobacillus shenzhenensis LY-73</name>
    <dbReference type="NCBI Taxonomy" id="1231336"/>
    <lineage>
        <taxon>Bacteria</taxon>
        <taxon>Bacillati</taxon>
        <taxon>Bacillota</taxon>
        <taxon>Bacilli</taxon>
        <taxon>Lactobacillales</taxon>
        <taxon>Lactobacillaceae</taxon>
        <taxon>Schleiferilactobacillus</taxon>
    </lineage>
</organism>
<dbReference type="InterPro" id="IPR033704">
    <property type="entry name" value="dUTPase_trimeric"/>
</dbReference>
<dbReference type="EC" id="3.6.1.23" evidence="2"/>
<gene>
    <name evidence="7" type="ORF">L248_1362</name>
</gene>
<protein>
    <recommendedName>
        <fullName evidence="2">dUTP diphosphatase</fullName>
        <ecNumber evidence="2">3.6.1.23</ecNumber>
    </recommendedName>
</protein>
<comment type="catalytic activity">
    <reaction evidence="5">
        <text>dUTP + H2O = dUMP + diphosphate + H(+)</text>
        <dbReference type="Rhea" id="RHEA:10248"/>
        <dbReference type="ChEBI" id="CHEBI:15377"/>
        <dbReference type="ChEBI" id="CHEBI:15378"/>
        <dbReference type="ChEBI" id="CHEBI:33019"/>
        <dbReference type="ChEBI" id="CHEBI:61555"/>
        <dbReference type="ChEBI" id="CHEBI:246422"/>
        <dbReference type="EC" id="3.6.1.23"/>
    </reaction>
</comment>
<dbReference type="InterPro" id="IPR008181">
    <property type="entry name" value="dUTPase"/>
</dbReference>
<dbReference type="PANTHER" id="PTHR11241:SF0">
    <property type="entry name" value="DEOXYURIDINE 5'-TRIPHOSPHATE NUCLEOTIDOHYDROLASE"/>
    <property type="match status" value="1"/>
</dbReference>
<dbReference type="GO" id="GO:0004170">
    <property type="term" value="F:dUTP diphosphatase activity"/>
    <property type="evidence" value="ECO:0007669"/>
    <property type="project" value="UniProtKB-EC"/>
</dbReference>
<proteinExistence type="inferred from homology"/>
<evidence type="ECO:0000259" key="6">
    <source>
        <dbReference type="Pfam" id="PF00692"/>
    </source>
</evidence>
<dbReference type="GO" id="GO:0006226">
    <property type="term" value="P:dUMP biosynthetic process"/>
    <property type="evidence" value="ECO:0007669"/>
    <property type="project" value="InterPro"/>
</dbReference>
<dbReference type="HOGENOM" id="CLU_068508_0_0_9"/>
<evidence type="ECO:0000256" key="3">
    <source>
        <dbReference type="ARBA" id="ARBA00022801"/>
    </source>
</evidence>
<dbReference type="GO" id="GO:0000287">
    <property type="term" value="F:magnesium ion binding"/>
    <property type="evidence" value="ECO:0007669"/>
    <property type="project" value="InterPro"/>
</dbReference>
<dbReference type="Gene3D" id="2.70.40.10">
    <property type="match status" value="1"/>
</dbReference>
<dbReference type="PANTHER" id="PTHR11241">
    <property type="entry name" value="DEOXYURIDINE 5'-TRIPHOSPHATE NUCLEOTIDOHYDROLASE"/>
    <property type="match status" value="1"/>
</dbReference>
<dbReference type="CDD" id="cd07557">
    <property type="entry name" value="trimeric_dUTPase"/>
    <property type="match status" value="1"/>
</dbReference>
<evidence type="ECO:0000256" key="4">
    <source>
        <dbReference type="ARBA" id="ARBA00023080"/>
    </source>
</evidence>
<sequence>MIEGDLHMEKKRGFAVVSRFANAGLSLPQRATSHSAGYDFTAAEDFLLPTIWRMNFVRLFRLIRNEHPLTDEDYEMAEKVLKPYLVPTGIKAYMGPDEYLMLANRSSNPIKRGLVLPNGVGIIDADYYNNPSNEGEIFMALVNVGVRDVVLHKGDHIGQGIFMPFLTADGDHGNDRTRAGGFGSSD</sequence>
<dbReference type="InterPro" id="IPR029054">
    <property type="entry name" value="dUTPase-like"/>
</dbReference>
<comment type="similarity">
    <text evidence="1">Belongs to the dUTPase family.</text>
</comment>
<evidence type="ECO:0000256" key="1">
    <source>
        <dbReference type="ARBA" id="ARBA00006581"/>
    </source>
</evidence>
<evidence type="ECO:0000256" key="5">
    <source>
        <dbReference type="ARBA" id="ARBA00047686"/>
    </source>
</evidence>
<evidence type="ECO:0000313" key="7">
    <source>
        <dbReference type="EMBL" id="ERL66270.1"/>
    </source>
</evidence>
<accession>U4TS45</accession>
<evidence type="ECO:0000313" key="8">
    <source>
        <dbReference type="Proteomes" id="UP000030647"/>
    </source>
</evidence>
<reference evidence="8" key="1">
    <citation type="journal article" date="2013" name="Genome Announc.">
        <title>Whole-Genome Sequencing of Lactobacillus shenzhenensis Strain LY-73T.</title>
        <authorList>
            <person name="Lin Z."/>
            <person name="Liu Z."/>
            <person name="Yang R."/>
            <person name="Zou Y."/>
            <person name="Wan D."/>
            <person name="Chen J."/>
            <person name="Guo M."/>
            <person name="Zhao J."/>
            <person name="Fang C."/>
            <person name="Yang R."/>
            <person name="Liu F."/>
        </authorList>
    </citation>
    <scope>NUCLEOTIDE SEQUENCE [LARGE SCALE GENOMIC DNA]</scope>
    <source>
        <strain evidence="8">LY-73</strain>
    </source>
</reference>
<evidence type="ECO:0000256" key="2">
    <source>
        <dbReference type="ARBA" id="ARBA00012379"/>
    </source>
</evidence>
<dbReference type="AlphaFoldDB" id="U4TS45"/>